<gene>
    <name evidence="1" type="ORF">NTG6680_0395</name>
</gene>
<dbReference type="EMBL" id="OU912926">
    <property type="protein sequence ID" value="CAG9931648.1"/>
    <property type="molecule type" value="Genomic_DNA"/>
</dbReference>
<dbReference type="Proteomes" id="UP000839052">
    <property type="component" value="Chromosome"/>
</dbReference>
<protein>
    <recommendedName>
        <fullName evidence="3">Transposase</fullName>
    </recommendedName>
</protein>
<reference evidence="1 2" key="1">
    <citation type="submission" date="2021-10" db="EMBL/GenBank/DDBJ databases">
        <authorList>
            <person name="Koch H."/>
        </authorList>
    </citation>
    <scope>NUCLEOTIDE SEQUENCE [LARGE SCALE GENOMIC DNA]</scope>
    <source>
        <strain evidence="1">6680</strain>
    </source>
</reference>
<evidence type="ECO:0000313" key="2">
    <source>
        <dbReference type="Proteomes" id="UP000839052"/>
    </source>
</evidence>
<sequence length="60" mass="6853">MSARLKLSSLATNHYFYKLEQRPETKAKGDIVMRFMMLMIPKRYDSATPGMMPNAKAVEG</sequence>
<name>A0ABM8YW21_9PROT</name>
<evidence type="ECO:0000313" key="1">
    <source>
        <dbReference type="EMBL" id="CAG9931648.1"/>
    </source>
</evidence>
<keyword evidence="2" id="KW-1185">Reference proteome</keyword>
<accession>A0ABM8YW21</accession>
<proteinExistence type="predicted"/>
<evidence type="ECO:0008006" key="3">
    <source>
        <dbReference type="Google" id="ProtNLM"/>
    </source>
</evidence>
<organism evidence="1 2">
    <name type="scientific">Candidatus Nitrotoga arctica</name>
    <dbReference type="NCBI Taxonomy" id="453162"/>
    <lineage>
        <taxon>Bacteria</taxon>
        <taxon>Pseudomonadati</taxon>
        <taxon>Pseudomonadota</taxon>
        <taxon>Betaproteobacteria</taxon>
        <taxon>Nitrosomonadales</taxon>
        <taxon>Gallionellaceae</taxon>
        <taxon>Candidatus Nitrotoga</taxon>
    </lineage>
</organism>